<organism evidence="2 3">
    <name type="scientific">Ancylostoma ceylanicum</name>
    <dbReference type="NCBI Taxonomy" id="53326"/>
    <lineage>
        <taxon>Eukaryota</taxon>
        <taxon>Metazoa</taxon>
        <taxon>Ecdysozoa</taxon>
        <taxon>Nematoda</taxon>
        <taxon>Chromadorea</taxon>
        <taxon>Rhabditida</taxon>
        <taxon>Rhabditina</taxon>
        <taxon>Rhabditomorpha</taxon>
        <taxon>Strongyloidea</taxon>
        <taxon>Ancylostomatidae</taxon>
        <taxon>Ancylostomatinae</taxon>
        <taxon>Ancylostoma</taxon>
    </lineage>
</organism>
<evidence type="ECO:0000313" key="3">
    <source>
        <dbReference type="Proteomes" id="UP000024635"/>
    </source>
</evidence>
<feature type="compositionally biased region" description="Polar residues" evidence="1">
    <location>
        <begin position="293"/>
        <end position="309"/>
    </location>
</feature>
<dbReference type="Proteomes" id="UP000024635">
    <property type="component" value="Unassembled WGS sequence"/>
</dbReference>
<protein>
    <recommendedName>
        <fullName evidence="4">C2H2-type domain-containing protein</fullName>
    </recommendedName>
</protein>
<gene>
    <name evidence="2" type="primary">Acey_s0065.g3664</name>
    <name evidence="2" type="synonym">Acey-R05D3.3</name>
    <name evidence="2" type="ORF">Y032_0065g3664</name>
</gene>
<dbReference type="OrthoDB" id="5920133at2759"/>
<keyword evidence="3" id="KW-1185">Reference proteome</keyword>
<dbReference type="EMBL" id="JARK01001401">
    <property type="protein sequence ID" value="EYC08646.1"/>
    <property type="molecule type" value="Genomic_DNA"/>
</dbReference>
<name>A0A016U0Z6_9BILA</name>
<reference evidence="3" key="1">
    <citation type="journal article" date="2015" name="Nat. Genet.">
        <title>The genome and transcriptome of the zoonotic hookworm Ancylostoma ceylanicum identify infection-specific gene families.</title>
        <authorList>
            <person name="Schwarz E.M."/>
            <person name="Hu Y."/>
            <person name="Antoshechkin I."/>
            <person name="Miller M.M."/>
            <person name="Sternberg P.W."/>
            <person name="Aroian R.V."/>
        </authorList>
    </citation>
    <scope>NUCLEOTIDE SEQUENCE</scope>
    <source>
        <strain evidence="3">HY135</strain>
    </source>
</reference>
<evidence type="ECO:0008006" key="4">
    <source>
        <dbReference type="Google" id="ProtNLM"/>
    </source>
</evidence>
<comment type="caution">
    <text evidence="2">The sequence shown here is derived from an EMBL/GenBank/DDBJ whole genome shotgun (WGS) entry which is preliminary data.</text>
</comment>
<accession>A0A016U0Z6</accession>
<feature type="region of interest" description="Disordered" evidence="1">
    <location>
        <begin position="287"/>
        <end position="309"/>
    </location>
</feature>
<dbReference type="STRING" id="53326.A0A016U0Z6"/>
<dbReference type="AlphaFoldDB" id="A0A016U0Z6"/>
<proteinExistence type="predicted"/>
<evidence type="ECO:0000256" key="1">
    <source>
        <dbReference type="SAM" id="MobiDB-lite"/>
    </source>
</evidence>
<sequence length="309" mass="34317">MLSTRLGKHCTKALSSLDVGRVRFVGTRAKNGKMNIPGPSNPPTNSIDSCISPSPFGFPEKDVINFINGCKLGPDDARDFMLFLTYSNQISQATNGSSVDLTYATSLIKIINQLNKGSSDTALETNCTVAPSIIQSENVLTVSHSFAKNSPPRVPVNRHLKGFKPTIGKHNDAKFYPNIICVICKEWVCSRSRRIHIGAHFGYRKYVCSTCGFSHTKEIFVETHIRKCHNRLGFVIQKDDPSMECRIEDVCNDSIAMTRDVLSGRYDEGTYASYANINTDRSQIANKERRSRTQVLSAVTDTSNRQIPS</sequence>
<evidence type="ECO:0000313" key="2">
    <source>
        <dbReference type="EMBL" id="EYC08646.1"/>
    </source>
</evidence>